<proteinExistence type="predicted"/>
<dbReference type="AlphaFoldDB" id="A0A9P3GDX3"/>
<keyword evidence="2" id="KW-1185">Reference proteome</keyword>
<gene>
    <name evidence="1" type="ORF">PsYK624_081630</name>
</gene>
<accession>A0A9P3GDX3</accession>
<sequence length="253" mass="28319">MSSAARSSLVKELRELAATSLQPLPDYQCLSGMPDALNDKLIVTMRDDATGRVAAFVSAVYMQIALRAGDPPRTVLHMGLTCIAPALRRQGLMVPLFMHLYIYLHDLPECHDGLWITSLAEVPSTLGKIAEGMVDVYPSPSFPEPSDVHLRIARAVDERYRSAMGISPDAQFDAENFVFRGSNPPGSCFRKDSEDPQFYHRDAEINEFYRRLLGRDEGNEVLQVGFLDWERILGSGRKHAQTESYTDEVKTKL</sequence>
<comment type="caution">
    <text evidence="1">The sequence shown here is derived from an EMBL/GenBank/DDBJ whole genome shotgun (WGS) entry which is preliminary data.</text>
</comment>
<dbReference type="OrthoDB" id="4841025at2759"/>
<evidence type="ECO:0000313" key="1">
    <source>
        <dbReference type="EMBL" id="GJE92010.1"/>
    </source>
</evidence>
<organism evidence="1 2">
    <name type="scientific">Phanerochaete sordida</name>
    <dbReference type="NCBI Taxonomy" id="48140"/>
    <lineage>
        <taxon>Eukaryota</taxon>
        <taxon>Fungi</taxon>
        <taxon>Dikarya</taxon>
        <taxon>Basidiomycota</taxon>
        <taxon>Agaricomycotina</taxon>
        <taxon>Agaricomycetes</taxon>
        <taxon>Polyporales</taxon>
        <taxon>Phanerochaetaceae</taxon>
        <taxon>Phanerochaete</taxon>
    </lineage>
</organism>
<dbReference type="Proteomes" id="UP000703269">
    <property type="component" value="Unassembled WGS sequence"/>
</dbReference>
<name>A0A9P3GDX3_9APHY</name>
<evidence type="ECO:0000313" key="2">
    <source>
        <dbReference type="Proteomes" id="UP000703269"/>
    </source>
</evidence>
<dbReference type="EMBL" id="BPQB01000024">
    <property type="protein sequence ID" value="GJE92010.1"/>
    <property type="molecule type" value="Genomic_DNA"/>
</dbReference>
<protein>
    <submittedName>
        <fullName evidence="1">Uncharacterized protein</fullName>
    </submittedName>
</protein>
<reference evidence="1 2" key="1">
    <citation type="submission" date="2021-08" db="EMBL/GenBank/DDBJ databases">
        <title>Draft Genome Sequence of Phanerochaete sordida strain YK-624.</title>
        <authorList>
            <person name="Mori T."/>
            <person name="Dohra H."/>
            <person name="Suzuki T."/>
            <person name="Kawagishi H."/>
            <person name="Hirai H."/>
        </authorList>
    </citation>
    <scope>NUCLEOTIDE SEQUENCE [LARGE SCALE GENOMIC DNA]</scope>
    <source>
        <strain evidence="1 2">YK-624</strain>
    </source>
</reference>